<sequence>MNPLGASRTALATSLMRALHSRHDPAPLIDDDWGDRLVPDTARTALFQRVLDRMPPTARLKAAAAPEALLGQSLRANTAYAGVILRTRYTEDALEAAVKQGVTQYVIIGAGFDSFAYRRPDWAAKLAIFEVDHPATQAVKRQRLAECGVDAPASVEFVATDLSVENLGAALARSSFQPAQPTFFSWLGVTIYLTQEANLSALRAIALCAPAGSELVFTYVDQKILDPDAVVTEAFHKQKAAVSSAGEPFLSGFDPHMLGEQLRAGGLLLLEDLNGIQAVAKYDASGVNGLRTAGAWHIAHARVAPIPARTSV</sequence>
<dbReference type="EMBL" id="QXJC01000003">
    <property type="protein sequence ID" value="RID98094.1"/>
    <property type="molecule type" value="Genomic_DNA"/>
</dbReference>
<proteinExistence type="inferred from homology"/>
<dbReference type="InterPro" id="IPR011610">
    <property type="entry name" value="SAM_mthyl_Trfase_ML2640-like"/>
</dbReference>
<evidence type="ECO:0000256" key="3">
    <source>
        <dbReference type="ARBA" id="ARBA00022679"/>
    </source>
</evidence>
<dbReference type="InterPro" id="IPR007213">
    <property type="entry name" value="Ppm1/Ppm2/Tcmp"/>
</dbReference>
<keyword evidence="4" id="KW-0949">S-adenosyl-L-methionine</keyword>
<dbReference type="AlphaFoldDB" id="A0A398C771"/>
<dbReference type="PANTHER" id="PTHR43619:SF2">
    <property type="entry name" value="S-ADENOSYL-L-METHIONINE-DEPENDENT METHYLTRANSFERASES SUPERFAMILY PROTEIN"/>
    <property type="match status" value="1"/>
</dbReference>
<dbReference type="InterPro" id="IPR029063">
    <property type="entry name" value="SAM-dependent_MTases_sf"/>
</dbReference>
<dbReference type="Proteomes" id="UP000266302">
    <property type="component" value="Unassembled WGS sequence"/>
</dbReference>
<evidence type="ECO:0000313" key="6">
    <source>
        <dbReference type="Proteomes" id="UP000266302"/>
    </source>
</evidence>
<evidence type="ECO:0000256" key="1">
    <source>
        <dbReference type="ARBA" id="ARBA00008138"/>
    </source>
</evidence>
<dbReference type="GO" id="GO:0008168">
    <property type="term" value="F:methyltransferase activity"/>
    <property type="evidence" value="ECO:0007669"/>
    <property type="project" value="UniProtKB-UniRule"/>
</dbReference>
<dbReference type="NCBIfam" id="TIGR00027">
    <property type="entry name" value="mthyl_TIGR00027"/>
    <property type="match status" value="1"/>
</dbReference>
<dbReference type="GO" id="GO:0032259">
    <property type="term" value="P:methylation"/>
    <property type="evidence" value="ECO:0007669"/>
    <property type="project" value="UniProtKB-KW"/>
</dbReference>
<evidence type="ECO:0000313" key="5">
    <source>
        <dbReference type="EMBL" id="RID98094.1"/>
    </source>
</evidence>
<dbReference type="Gene3D" id="3.40.50.150">
    <property type="entry name" value="Vaccinia Virus protein VP39"/>
    <property type="match status" value="1"/>
</dbReference>
<protein>
    <recommendedName>
        <fullName evidence="4">S-adenosyl-L-methionine-dependent methyltransferase</fullName>
        <ecNumber evidence="4">2.1.1.-</ecNumber>
    </recommendedName>
</protein>
<comment type="function">
    <text evidence="4">Exhibits S-adenosyl-L-methionine-dependent methyltransferase activity.</text>
</comment>
<evidence type="ECO:0000256" key="2">
    <source>
        <dbReference type="ARBA" id="ARBA00022603"/>
    </source>
</evidence>
<name>A0A398C771_9BURK</name>
<keyword evidence="3 5" id="KW-0808">Transferase</keyword>
<dbReference type="PANTHER" id="PTHR43619">
    <property type="entry name" value="S-ADENOSYL-L-METHIONINE-DEPENDENT METHYLTRANSFERASE YKTD-RELATED"/>
    <property type="match status" value="1"/>
</dbReference>
<dbReference type="RefSeq" id="WP_119108758.1">
    <property type="nucleotide sequence ID" value="NZ_QXJC01000003.1"/>
</dbReference>
<reference evidence="5 6" key="1">
    <citation type="submission" date="2018-09" db="EMBL/GenBank/DDBJ databases">
        <title>Draft genome of Simplicispira sp. NY-02.</title>
        <authorList>
            <person name="Im W.T."/>
        </authorList>
    </citation>
    <scope>NUCLEOTIDE SEQUENCE [LARGE SCALE GENOMIC DNA]</scope>
    <source>
        <strain evidence="5 6">NY-02</strain>
    </source>
</reference>
<evidence type="ECO:0000256" key="4">
    <source>
        <dbReference type="RuleBase" id="RU362030"/>
    </source>
</evidence>
<comment type="caution">
    <text evidence="5">The sequence shown here is derived from an EMBL/GenBank/DDBJ whole genome shotgun (WGS) entry which is preliminary data.</text>
</comment>
<dbReference type="OrthoDB" id="9806164at2"/>
<organism evidence="5 6">
    <name type="scientific">Simplicispira hankyongi</name>
    <dbReference type="NCBI Taxonomy" id="2315688"/>
    <lineage>
        <taxon>Bacteria</taxon>
        <taxon>Pseudomonadati</taxon>
        <taxon>Pseudomonadota</taxon>
        <taxon>Betaproteobacteria</taxon>
        <taxon>Burkholderiales</taxon>
        <taxon>Comamonadaceae</taxon>
        <taxon>Simplicispira</taxon>
    </lineage>
</organism>
<dbReference type="EC" id="2.1.1.-" evidence="4"/>
<keyword evidence="2 4" id="KW-0489">Methyltransferase</keyword>
<keyword evidence="6" id="KW-1185">Reference proteome</keyword>
<dbReference type="Pfam" id="PF04072">
    <property type="entry name" value="LCM"/>
    <property type="match status" value="1"/>
</dbReference>
<comment type="similarity">
    <text evidence="1 4">Belongs to the UPF0677 family.</text>
</comment>
<dbReference type="SUPFAM" id="SSF53335">
    <property type="entry name" value="S-adenosyl-L-methionine-dependent methyltransferases"/>
    <property type="match status" value="1"/>
</dbReference>
<accession>A0A398C771</accession>
<gene>
    <name evidence="5" type="ORF">D3F03_07390</name>
</gene>